<keyword evidence="2" id="KW-0489">Methyltransferase</keyword>
<dbReference type="AlphaFoldDB" id="A0A1H0VY38"/>
<evidence type="ECO:0000259" key="1">
    <source>
        <dbReference type="Pfam" id="PF01170"/>
    </source>
</evidence>
<dbReference type="Proteomes" id="UP000199159">
    <property type="component" value="Unassembled WGS sequence"/>
</dbReference>
<dbReference type="GO" id="GO:0030488">
    <property type="term" value="P:tRNA methylation"/>
    <property type="evidence" value="ECO:0007669"/>
    <property type="project" value="TreeGrafter"/>
</dbReference>
<sequence>MNGMNGEHKTYIYNYACTKDEIELCALEMRSLFGKDSKTNILESSVKIDPSRSPFIRERIDVIFEGEHIEEIYEKVKNLQIAEMTFKVILVQNSNHHEVEKVRHKDRRKIEREIGLLIQGEPDLLNPEMIYGIMDFNGRWVFGEYNKNMAVWLQHQKKPHSYSTSLSTRVARSVANIAVPNPEGIKAIDPCCGIGTVVVEALSMGINIVASDINYLIIPGVRENIEHFGYETEVSHKDVREITGDYDVAIIDMPYNLCSVITAEEQLEMLQNTRTFANKVVIVTIEPIDHIITSAGFDIVDRCIVKKGASFAREIIVCEKSQKSE</sequence>
<dbReference type="GO" id="GO:0016423">
    <property type="term" value="F:tRNA (guanine) methyltransferase activity"/>
    <property type="evidence" value="ECO:0007669"/>
    <property type="project" value="TreeGrafter"/>
</dbReference>
<dbReference type="Gene3D" id="3.40.50.150">
    <property type="entry name" value="Vaccinia Virus protein VP39"/>
    <property type="match status" value="1"/>
</dbReference>
<dbReference type="InterPro" id="IPR029063">
    <property type="entry name" value="SAM-dependent_MTases_sf"/>
</dbReference>
<dbReference type="Pfam" id="PF01170">
    <property type="entry name" value="UPF0020"/>
    <property type="match status" value="1"/>
</dbReference>
<keyword evidence="3" id="KW-1185">Reference proteome</keyword>
<organism evidence="2 3">
    <name type="scientific">Litchfieldia salsa</name>
    <dbReference type="NCBI Taxonomy" id="930152"/>
    <lineage>
        <taxon>Bacteria</taxon>
        <taxon>Bacillati</taxon>
        <taxon>Bacillota</taxon>
        <taxon>Bacilli</taxon>
        <taxon>Bacillales</taxon>
        <taxon>Bacillaceae</taxon>
        <taxon>Litchfieldia</taxon>
    </lineage>
</organism>
<protein>
    <submittedName>
        <fullName evidence="2">tRNA G10 N-methylase Trm11</fullName>
    </submittedName>
</protein>
<feature type="domain" description="Ribosomal RNA large subunit methyltransferase K/L-like methyltransferase" evidence="1">
    <location>
        <begin position="158"/>
        <end position="256"/>
    </location>
</feature>
<dbReference type="InterPro" id="IPR000241">
    <property type="entry name" value="RlmKL-like_Mtase"/>
</dbReference>
<evidence type="ECO:0000313" key="2">
    <source>
        <dbReference type="EMBL" id="SDP83354.1"/>
    </source>
</evidence>
<dbReference type="EMBL" id="FNJU01000008">
    <property type="protein sequence ID" value="SDP83354.1"/>
    <property type="molecule type" value="Genomic_DNA"/>
</dbReference>
<dbReference type="STRING" id="930152.SAMN05216565_10870"/>
<gene>
    <name evidence="2" type="ORF">SAMN05216565_10870</name>
</gene>
<dbReference type="PANTHER" id="PTHR14911:SF13">
    <property type="entry name" value="TRNA (GUANINE(6)-N2)-METHYLTRANSFERASE THUMP3"/>
    <property type="match status" value="1"/>
</dbReference>
<evidence type="ECO:0000313" key="3">
    <source>
        <dbReference type="Proteomes" id="UP000199159"/>
    </source>
</evidence>
<reference evidence="3" key="1">
    <citation type="submission" date="2016-10" db="EMBL/GenBank/DDBJ databases">
        <authorList>
            <person name="Varghese N."/>
            <person name="Submissions S."/>
        </authorList>
    </citation>
    <scope>NUCLEOTIDE SEQUENCE [LARGE SCALE GENOMIC DNA]</scope>
    <source>
        <strain evidence="3">IBRC-M10078</strain>
    </source>
</reference>
<dbReference type="RefSeq" id="WP_338011854.1">
    <property type="nucleotide sequence ID" value="NZ_FNJU01000008.1"/>
</dbReference>
<name>A0A1H0VY38_9BACI</name>
<keyword evidence="2" id="KW-0808">Transferase</keyword>
<proteinExistence type="predicted"/>
<dbReference type="SUPFAM" id="SSF53335">
    <property type="entry name" value="S-adenosyl-L-methionine-dependent methyltransferases"/>
    <property type="match status" value="1"/>
</dbReference>
<accession>A0A1H0VY38</accession>
<dbReference type="PANTHER" id="PTHR14911">
    <property type="entry name" value="THUMP DOMAIN-CONTAINING"/>
    <property type="match status" value="1"/>
</dbReference>